<sequence>MTARGFTLIEILIAMAIFTMIGLASTALLTTVIDSDEASTEKFAELQQLQRFMLTLERDVLQVVDRPVRVEGEENKTVFRGGELDDSDADGMAFVRGGWHNPKLMLPRSTLQGVAYRLKNGNIERLNTVYIDNVLGYEPKVRVVLSDVTDFQLEFNTGEKDGRNDGWHDSFTGERLPDGIRVTVTTKKGGEFIRTFAIGGVASNG</sequence>
<dbReference type="Proteomes" id="UP000184520">
    <property type="component" value="Unassembled WGS sequence"/>
</dbReference>
<dbReference type="PANTHER" id="PTHR39583">
    <property type="entry name" value="TYPE II SECRETION SYSTEM PROTEIN J-RELATED"/>
    <property type="match status" value="1"/>
</dbReference>
<dbReference type="InterPro" id="IPR012902">
    <property type="entry name" value="N_methyl_site"/>
</dbReference>
<accession>A0A1M5FC51</accession>
<dbReference type="InterPro" id="IPR051621">
    <property type="entry name" value="T2SS_protein_J"/>
</dbReference>
<dbReference type="STRING" id="634436.SAMN05216361_0757"/>
<dbReference type="OrthoDB" id="9794345at2"/>
<dbReference type="NCBIfam" id="TIGR01711">
    <property type="entry name" value="gspJ"/>
    <property type="match status" value="1"/>
</dbReference>
<dbReference type="EMBL" id="FQWD01000001">
    <property type="protein sequence ID" value="SHF88682.1"/>
    <property type="molecule type" value="Genomic_DNA"/>
</dbReference>
<dbReference type="Pfam" id="PF07963">
    <property type="entry name" value="N_methyl"/>
    <property type="match status" value="1"/>
</dbReference>
<evidence type="ECO:0000256" key="4">
    <source>
        <dbReference type="ARBA" id="ARBA00022475"/>
    </source>
</evidence>
<dbReference type="AlphaFoldDB" id="A0A1M5FC51"/>
<comment type="subcellular location">
    <subcellularLocation>
        <location evidence="1">Cell inner membrane</location>
        <topology evidence="1">Single-pass membrane protein</topology>
    </subcellularLocation>
</comment>
<keyword evidence="9 10" id="KW-0472">Membrane</keyword>
<comment type="similarity">
    <text evidence="2">Belongs to the GSP J family.</text>
</comment>
<dbReference type="GO" id="GO:0015627">
    <property type="term" value="C:type II protein secretion system complex"/>
    <property type="evidence" value="ECO:0007669"/>
    <property type="project" value="InterPro"/>
</dbReference>
<gene>
    <name evidence="11" type="ORF">SAMN05216361_0757</name>
</gene>
<protein>
    <recommendedName>
        <fullName evidence="3">Type II secretion system protein J</fullName>
    </recommendedName>
</protein>
<feature type="transmembrane region" description="Helical" evidence="10">
    <location>
        <begin position="12"/>
        <end position="33"/>
    </location>
</feature>
<dbReference type="PROSITE" id="PS00409">
    <property type="entry name" value="PROKAR_NTER_METHYL"/>
    <property type="match status" value="1"/>
</dbReference>
<evidence type="ECO:0000256" key="2">
    <source>
        <dbReference type="ARBA" id="ARBA00011084"/>
    </source>
</evidence>
<keyword evidence="6" id="KW-0997">Cell inner membrane</keyword>
<proteinExistence type="inferred from homology"/>
<name>A0A1M5FC51_9ALTE</name>
<dbReference type="InterPro" id="IPR045584">
    <property type="entry name" value="Pilin-like"/>
</dbReference>
<organism evidence="11 12">
    <name type="scientific">Marisediminitalea aggregata</name>
    <dbReference type="NCBI Taxonomy" id="634436"/>
    <lineage>
        <taxon>Bacteria</taxon>
        <taxon>Pseudomonadati</taxon>
        <taxon>Pseudomonadota</taxon>
        <taxon>Gammaproteobacteria</taxon>
        <taxon>Alteromonadales</taxon>
        <taxon>Alteromonadaceae</taxon>
        <taxon>Marisediminitalea</taxon>
    </lineage>
</organism>
<evidence type="ECO:0000256" key="5">
    <source>
        <dbReference type="ARBA" id="ARBA00022481"/>
    </source>
</evidence>
<keyword evidence="8 10" id="KW-1133">Transmembrane helix</keyword>
<dbReference type="Pfam" id="PF11612">
    <property type="entry name" value="T2SSJ"/>
    <property type="match status" value="1"/>
</dbReference>
<dbReference type="GO" id="GO:0015628">
    <property type="term" value="P:protein secretion by the type II secretion system"/>
    <property type="evidence" value="ECO:0007669"/>
    <property type="project" value="InterPro"/>
</dbReference>
<keyword evidence="5" id="KW-0488">Methylation</keyword>
<evidence type="ECO:0000256" key="9">
    <source>
        <dbReference type="ARBA" id="ARBA00023136"/>
    </source>
</evidence>
<dbReference type="SUPFAM" id="SSF54523">
    <property type="entry name" value="Pili subunits"/>
    <property type="match status" value="1"/>
</dbReference>
<dbReference type="PANTHER" id="PTHR39583:SF2">
    <property type="entry name" value="TYPE II SECRETION SYSTEM PROTEIN J"/>
    <property type="match status" value="1"/>
</dbReference>
<keyword evidence="7 10" id="KW-0812">Transmembrane</keyword>
<dbReference type="GO" id="GO:0005886">
    <property type="term" value="C:plasma membrane"/>
    <property type="evidence" value="ECO:0007669"/>
    <property type="project" value="UniProtKB-SubCell"/>
</dbReference>
<evidence type="ECO:0000256" key="7">
    <source>
        <dbReference type="ARBA" id="ARBA00022692"/>
    </source>
</evidence>
<dbReference type="Gene3D" id="3.10.610.10">
    <property type="entry name" value="GSPII I/J protein-like"/>
    <property type="match status" value="1"/>
</dbReference>
<evidence type="ECO:0000256" key="1">
    <source>
        <dbReference type="ARBA" id="ARBA00004377"/>
    </source>
</evidence>
<dbReference type="NCBIfam" id="TIGR02532">
    <property type="entry name" value="IV_pilin_GFxxxE"/>
    <property type="match status" value="1"/>
</dbReference>
<evidence type="ECO:0000256" key="3">
    <source>
        <dbReference type="ARBA" id="ARBA00021539"/>
    </source>
</evidence>
<keyword evidence="12" id="KW-1185">Reference proteome</keyword>
<evidence type="ECO:0000313" key="12">
    <source>
        <dbReference type="Proteomes" id="UP000184520"/>
    </source>
</evidence>
<reference evidence="12" key="1">
    <citation type="submission" date="2016-11" db="EMBL/GenBank/DDBJ databases">
        <authorList>
            <person name="Varghese N."/>
            <person name="Submissions S."/>
        </authorList>
    </citation>
    <scope>NUCLEOTIDE SEQUENCE [LARGE SCALE GENOMIC DNA]</scope>
    <source>
        <strain evidence="12">CGMCC 1.8995</strain>
    </source>
</reference>
<evidence type="ECO:0000313" key="11">
    <source>
        <dbReference type="EMBL" id="SHF88682.1"/>
    </source>
</evidence>
<dbReference type="InterPro" id="IPR010055">
    <property type="entry name" value="T2SS_protein-GspJ"/>
</dbReference>
<evidence type="ECO:0000256" key="10">
    <source>
        <dbReference type="SAM" id="Phobius"/>
    </source>
</evidence>
<dbReference type="RefSeq" id="WP_073317963.1">
    <property type="nucleotide sequence ID" value="NZ_FQWD01000001.1"/>
</dbReference>
<keyword evidence="4" id="KW-1003">Cell membrane</keyword>
<evidence type="ECO:0000256" key="8">
    <source>
        <dbReference type="ARBA" id="ARBA00022989"/>
    </source>
</evidence>
<evidence type="ECO:0000256" key="6">
    <source>
        <dbReference type="ARBA" id="ARBA00022519"/>
    </source>
</evidence>